<evidence type="ECO:0000313" key="2">
    <source>
        <dbReference type="EMBL" id="GAA0506041.1"/>
    </source>
</evidence>
<protein>
    <recommendedName>
        <fullName evidence="1">HTH cro/C1-type domain-containing protein</fullName>
    </recommendedName>
</protein>
<evidence type="ECO:0000259" key="1">
    <source>
        <dbReference type="PROSITE" id="PS50943"/>
    </source>
</evidence>
<dbReference type="SUPFAM" id="SSF47413">
    <property type="entry name" value="lambda repressor-like DNA-binding domains"/>
    <property type="match status" value="1"/>
</dbReference>
<dbReference type="RefSeq" id="WP_346071997.1">
    <property type="nucleotide sequence ID" value="NZ_BAAAHC010000003.1"/>
</dbReference>
<evidence type="ECO:0000313" key="3">
    <source>
        <dbReference type="Proteomes" id="UP001500220"/>
    </source>
</evidence>
<organism evidence="2 3">
    <name type="scientific">Saccharopolyspora thermophila</name>
    <dbReference type="NCBI Taxonomy" id="89367"/>
    <lineage>
        <taxon>Bacteria</taxon>
        <taxon>Bacillati</taxon>
        <taxon>Actinomycetota</taxon>
        <taxon>Actinomycetes</taxon>
        <taxon>Pseudonocardiales</taxon>
        <taxon>Pseudonocardiaceae</taxon>
        <taxon>Saccharopolyspora</taxon>
    </lineage>
</organism>
<sequence length="402" mass="44641">MNDDDLFARIRARRLALGMSQKVFADRMGKSLGWARKLEAGGLQVPKLHMLARIAKVLECRDLAELTGDTLAVDLERFAAVAAHSSLPVVRHALLTARVDTPTHAVNLDHLRERVRMAWKVRHESPDHRSQLAARLPGLIRDAQRAVRQRTGAERREARRVLADVYRLTDFYVAWQPDPGLLWLVVDRAVAEGQETDDPVAIAGGSWALVQALRETGSWDQALDVGAHALTLLEPRIETANTEWRAMIGAMRAEQALTYARKGRYGDAWRYWESAQDVIVKLPAGYRHVQSSFSVPVMQANAVTLGVELCRPGEALRAANFDPASIGSRPRRARHLIEVARIHDQLGDDAATLATLQSAVNTAHETARFNGWARQLALKLRDKPPSGQRDAARELAARVGVH</sequence>
<dbReference type="CDD" id="cd00093">
    <property type="entry name" value="HTH_XRE"/>
    <property type="match status" value="1"/>
</dbReference>
<reference evidence="2 3" key="1">
    <citation type="journal article" date="2019" name="Int. J. Syst. Evol. Microbiol.">
        <title>The Global Catalogue of Microorganisms (GCM) 10K type strain sequencing project: providing services to taxonomists for standard genome sequencing and annotation.</title>
        <authorList>
            <consortium name="The Broad Institute Genomics Platform"/>
            <consortium name="The Broad Institute Genome Sequencing Center for Infectious Disease"/>
            <person name="Wu L."/>
            <person name="Ma J."/>
        </authorList>
    </citation>
    <scope>NUCLEOTIDE SEQUENCE [LARGE SCALE GENOMIC DNA]</scope>
    <source>
        <strain evidence="2 3">JCM 10664</strain>
    </source>
</reference>
<keyword evidence="3" id="KW-1185">Reference proteome</keyword>
<dbReference type="SMART" id="SM00530">
    <property type="entry name" value="HTH_XRE"/>
    <property type="match status" value="1"/>
</dbReference>
<proteinExistence type="predicted"/>
<dbReference type="EMBL" id="BAAAHC010000003">
    <property type="protein sequence ID" value="GAA0506041.1"/>
    <property type="molecule type" value="Genomic_DNA"/>
</dbReference>
<dbReference type="Pfam" id="PF01381">
    <property type="entry name" value="HTH_3"/>
    <property type="match status" value="1"/>
</dbReference>
<dbReference type="Gene3D" id="1.10.260.40">
    <property type="entry name" value="lambda repressor-like DNA-binding domains"/>
    <property type="match status" value="1"/>
</dbReference>
<accession>A0ABN1BWU8</accession>
<dbReference type="InterPro" id="IPR010982">
    <property type="entry name" value="Lambda_DNA-bd_dom_sf"/>
</dbReference>
<dbReference type="InterPro" id="IPR001387">
    <property type="entry name" value="Cro/C1-type_HTH"/>
</dbReference>
<dbReference type="Proteomes" id="UP001500220">
    <property type="component" value="Unassembled WGS sequence"/>
</dbReference>
<name>A0ABN1BWU8_9PSEU</name>
<gene>
    <name evidence="2" type="ORF">GCM10009545_05080</name>
</gene>
<comment type="caution">
    <text evidence="2">The sequence shown here is derived from an EMBL/GenBank/DDBJ whole genome shotgun (WGS) entry which is preliminary data.</text>
</comment>
<feature type="domain" description="HTH cro/C1-type" evidence="1">
    <location>
        <begin position="10"/>
        <end position="66"/>
    </location>
</feature>
<dbReference type="PROSITE" id="PS50943">
    <property type="entry name" value="HTH_CROC1"/>
    <property type="match status" value="1"/>
</dbReference>